<keyword evidence="3" id="KW-0378">Hydrolase</keyword>
<feature type="non-terminal residue" evidence="3">
    <location>
        <position position="473"/>
    </location>
</feature>
<dbReference type="InterPro" id="IPR036691">
    <property type="entry name" value="Endo/exonu/phosph_ase_sf"/>
</dbReference>
<comment type="caution">
    <text evidence="3">The sequence shown here is derived from an EMBL/GenBank/DDBJ whole genome shotgun (WGS) entry which is preliminary data.</text>
</comment>
<name>A0AAD7GLX5_9AGAR</name>
<evidence type="ECO:0000256" key="1">
    <source>
        <dbReference type="SAM" id="MobiDB-lite"/>
    </source>
</evidence>
<dbReference type="AlphaFoldDB" id="A0AAD7GLX5"/>
<dbReference type="Proteomes" id="UP001215598">
    <property type="component" value="Unassembled WGS sequence"/>
</dbReference>
<dbReference type="GO" id="GO:0004519">
    <property type="term" value="F:endonuclease activity"/>
    <property type="evidence" value="ECO:0007669"/>
    <property type="project" value="UniProtKB-KW"/>
</dbReference>
<keyword evidence="3" id="KW-0255">Endonuclease</keyword>
<gene>
    <name evidence="3" type="ORF">B0H16DRAFT_1255680</name>
</gene>
<feature type="region of interest" description="Disordered" evidence="1">
    <location>
        <begin position="1"/>
        <end position="58"/>
    </location>
</feature>
<dbReference type="Pfam" id="PF14529">
    <property type="entry name" value="Exo_endo_phos_2"/>
    <property type="match status" value="1"/>
</dbReference>
<dbReference type="InterPro" id="IPR005135">
    <property type="entry name" value="Endo/exonuclease/phosphatase"/>
</dbReference>
<keyword evidence="3" id="KW-0540">Nuclease</keyword>
<accession>A0AAD7GLX5</accession>
<feature type="compositionally biased region" description="Basic and acidic residues" evidence="1">
    <location>
        <begin position="1"/>
        <end position="14"/>
    </location>
</feature>
<reference evidence="3" key="1">
    <citation type="submission" date="2023-03" db="EMBL/GenBank/DDBJ databases">
        <title>Massive genome expansion in bonnet fungi (Mycena s.s.) driven by repeated elements and novel gene families across ecological guilds.</title>
        <authorList>
            <consortium name="Lawrence Berkeley National Laboratory"/>
            <person name="Harder C.B."/>
            <person name="Miyauchi S."/>
            <person name="Viragh M."/>
            <person name="Kuo A."/>
            <person name="Thoen E."/>
            <person name="Andreopoulos B."/>
            <person name="Lu D."/>
            <person name="Skrede I."/>
            <person name="Drula E."/>
            <person name="Henrissat B."/>
            <person name="Morin E."/>
            <person name="Kohler A."/>
            <person name="Barry K."/>
            <person name="LaButti K."/>
            <person name="Morin E."/>
            <person name="Salamov A."/>
            <person name="Lipzen A."/>
            <person name="Mereny Z."/>
            <person name="Hegedus B."/>
            <person name="Baldrian P."/>
            <person name="Stursova M."/>
            <person name="Weitz H."/>
            <person name="Taylor A."/>
            <person name="Grigoriev I.V."/>
            <person name="Nagy L.G."/>
            <person name="Martin F."/>
            <person name="Kauserud H."/>
        </authorList>
    </citation>
    <scope>NUCLEOTIDE SEQUENCE</scope>
    <source>
        <strain evidence="3">CBHHK182m</strain>
    </source>
</reference>
<evidence type="ECO:0000313" key="3">
    <source>
        <dbReference type="EMBL" id="KAJ7693987.1"/>
    </source>
</evidence>
<evidence type="ECO:0000259" key="2">
    <source>
        <dbReference type="Pfam" id="PF14529"/>
    </source>
</evidence>
<keyword evidence="4" id="KW-1185">Reference proteome</keyword>
<feature type="domain" description="Endonuclease/exonuclease/phosphatase" evidence="2">
    <location>
        <begin position="275"/>
        <end position="394"/>
    </location>
</feature>
<feature type="compositionally biased region" description="Polar residues" evidence="1">
    <location>
        <begin position="21"/>
        <end position="47"/>
    </location>
</feature>
<protein>
    <submittedName>
        <fullName evidence="3">Endonuclease/exonuclease/phosphatase</fullName>
    </submittedName>
</protein>
<organism evidence="3 4">
    <name type="scientific">Mycena metata</name>
    <dbReference type="NCBI Taxonomy" id="1033252"/>
    <lineage>
        <taxon>Eukaryota</taxon>
        <taxon>Fungi</taxon>
        <taxon>Dikarya</taxon>
        <taxon>Basidiomycota</taxon>
        <taxon>Agaricomycotina</taxon>
        <taxon>Agaricomycetes</taxon>
        <taxon>Agaricomycetidae</taxon>
        <taxon>Agaricales</taxon>
        <taxon>Marasmiineae</taxon>
        <taxon>Mycenaceae</taxon>
        <taxon>Mycena</taxon>
    </lineage>
</organism>
<dbReference type="SUPFAM" id="SSF56219">
    <property type="entry name" value="DNase I-like"/>
    <property type="match status" value="1"/>
</dbReference>
<dbReference type="Gene3D" id="3.60.10.10">
    <property type="entry name" value="Endonuclease/exonuclease/phosphatase"/>
    <property type="match status" value="1"/>
</dbReference>
<proteinExistence type="predicted"/>
<feature type="non-terminal residue" evidence="3">
    <location>
        <position position="1"/>
    </location>
</feature>
<evidence type="ECO:0000313" key="4">
    <source>
        <dbReference type="Proteomes" id="UP001215598"/>
    </source>
</evidence>
<dbReference type="EMBL" id="JARKIB010000706">
    <property type="protein sequence ID" value="KAJ7693987.1"/>
    <property type="molecule type" value="Genomic_DNA"/>
</dbReference>
<sequence>ARMDTIERAVKERPQPAPAAQNASTPTNSYATGPTINPTRKTAQQTKLPPKKAVTNPLDVHHPSRLIVQVLPEGVKPEDRPDPMQLLKDINTRLAASAEAKHMAVVSTKWNSHGNCIVFTRSDQTAAELATHAKLFVDAIAKDRQTIIHVDSKWIKIQVNGVRTGALDPMPGVYSSTTLDAELRAMNPAYAALQIKMGPRWMRSTEELAAQAYSSIVFAVEDNEQAHHLLREVKVMAYYKPRADFTVTLRSDIAQDLDIQVVDVAQPGAPTTTYVNVYNDSKERFPAVERLKALNLLADRPVVLLGDWNLHHELWSVIGIEGNARANMFVQWITEKGYSILNKKGEVTFTPHAKNGSSSVIDLTFVNAAAVNNDTVKDWTIDPSMSYGSDHRGIRWVNDHGRTEIENVAGVQYNLKEVDPADWSTAFQVSLAAHRDEIDSIMGDAPASNDQLETAAAALTTAMQEATAKVAKV</sequence>